<dbReference type="PANTHER" id="PTHR33164">
    <property type="entry name" value="TRANSCRIPTIONAL REGULATOR, MARR FAMILY"/>
    <property type="match status" value="1"/>
</dbReference>
<dbReference type="GO" id="GO:0006950">
    <property type="term" value="P:response to stress"/>
    <property type="evidence" value="ECO:0007669"/>
    <property type="project" value="TreeGrafter"/>
</dbReference>
<reference evidence="5 6" key="1">
    <citation type="submission" date="2016-10" db="EMBL/GenBank/DDBJ databases">
        <authorList>
            <person name="de Groot N.N."/>
        </authorList>
    </citation>
    <scope>NUCLEOTIDE SEQUENCE [LARGE SCALE GENOMIC DNA]</scope>
    <source>
        <strain evidence="5 6">DSM 19547</strain>
    </source>
</reference>
<dbReference type="SMART" id="SM00347">
    <property type="entry name" value="HTH_MARR"/>
    <property type="match status" value="1"/>
</dbReference>
<evidence type="ECO:0000313" key="5">
    <source>
        <dbReference type="EMBL" id="SFP92843.1"/>
    </source>
</evidence>
<evidence type="ECO:0000256" key="1">
    <source>
        <dbReference type="ARBA" id="ARBA00023015"/>
    </source>
</evidence>
<dbReference type="InterPro" id="IPR036390">
    <property type="entry name" value="WH_DNA-bd_sf"/>
</dbReference>
<dbReference type="STRING" id="441119.SAMN04488047_11924"/>
<evidence type="ECO:0000259" key="4">
    <source>
        <dbReference type="PROSITE" id="PS50995"/>
    </source>
</evidence>
<dbReference type="PANTHER" id="PTHR33164:SF43">
    <property type="entry name" value="HTH-TYPE TRANSCRIPTIONAL REPRESSOR YETL"/>
    <property type="match status" value="1"/>
</dbReference>
<dbReference type="PROSITE" id="PS50995">
    <property type="entry name" value="HTH_MARR_2"/>
    <property type="match status" value="1"/>
</dbReference>
<dbReference type="AlphaFoldDB" id="A0A1I5UC17"/>
<gene>
    <name evidence="5" type="ORF">SAMN04488047_11924</name>
</gene>
<evidence type="ECO:0000313" key="6">
    <source>
        <dbReference type="Proteomes" id="UP000199356"/>
    </source>
</evidence>
<name>A0A1I5UC17_9RHOB</name>
<keyword evidence="6" id="KW-1185">Reference proteome</keyword>
<organism evidence="5 6">
    <name type="scientific">Tranquillimonas alkanivorans</name>
    <dbReference type="NCBI Taxonomy" id="441119"/>
    <lineage>
        <taxon>Bacteria</taxon>
        <taxon>Pseudomonadati</taxon>
        <taxon>Pseudomonadota</taxon>
        <taxon>Alphaproteobacteria</taxon>
        <taxon>Rhodobacterales</taxon>
        <taxon>Roseobacteraceae</taxon>
        <taxon>Tranquillimonas</taxon>
    </lineage>
</organism>
<dbReference type="SUPFAM" id="SSF46785">
    <property type="entry name" value="Winged helix' DNA-binding domain"/>
    <property type="match status" value="1"/>
</dbReference>
<keyword evidence="1" id="KW-0805">Transcription regulation</keyword>
<accession>A0A1I5UC17</accession>
<evidence type="ECO:0000256" key="2">
    <source>
        <dbReference type="ARBA" id="ARBA00023125"/>
    </source>
</evidence>
<dbReference type="EMBL" id="FOXA01000019">
    <property type="protein sequence ID" value="SFP92843.1"/>
    <property type="molecule type" value="Genomic_DNA"/>
</dbReference>
<dbReference type="Proteomes" id="UP000199356">
    <property type="component" value="Unassembled WGS sequence"/>
</dbReference>
<sequence length="173" mass="19515">MQPDDTMDMTRAVPERRKIELGLLENFVGMLLRAAYNEAFEDFARLLGSDTLKPGFFTVLTLVALNPGITQVEIGREARRDKSSVTKALRQMEDEGLIRRVRLEDDRRSYASYLTHEGAKLHRRMEIKAREHIAHLDAVIGVERKRVLVETLNDLIADLPPSAEESAGGTRAS</sequence>
<keyword evidence="2 5" id="KW-0238">DNA-binding</keyword>
<evidence type="ECO:0000256" key="3">
    <source>
        <dbReference type="ARBA" id="ARBA00023163"/>
    </source>
</evidence>
<dbReference type="PROSITE" id="PS01117">
    <property type="entry name" value="HTH_MARR_1"/>
    <property type="match status" value="1"/>
</dbReference>
<feature type="domain" description="HTH marR-type" evidence="4">
    <location>
        <begin position="24"/>
        <end position="161"/>
    </location>
</feature>
<dbReference type="GO" id="GO:0003677">
    <property type="term" value="F:DNA binding"/>
    <property type="evidence" value="ECO:0007669"/>
    <property type="project" value="UniProtKB-KW"/>
</dbReference>
<dbReference type="InterPro" id="IPR039422">
    <property type="entry name" value="MarR/SlyA-like"/>
</dbReference>
<dbReference type="InterPro" id="IPR023187">
    <property type="entry name" value="Tscrpt_reg_MarR-type_CS"/>
</dbReference>
<proteinExistence type="predicted"/>
<protein>
    <submittedName>
        <fullName evidence="5">DNA-binding transcriptional regulator, MarR family</fullName>
    </submittedName>
</protein>
<dbReference type="Gene3D" id="1.10.10.10">
    <property type="entry name" value="Winged helix-like DNA-binding domain superfamily/Winged helix DNA-binding domain"/>
    <property type="match status" value="1"/>
</dbReference>
<dbReference type="Pfam" id="PF01047">
    <property type="entry name" value="MarR"/>
    <property type="match status" value="1"/>
</dbReference>
<dbReference type="GO" id="GO:0003700">
    <property type="term" value="F:DNA-binding transcription factor activity"/>
    <property type="evidence" value="ECO:0007669"/>
    <property type="project" value="InterPro"/>
</dbReference>
<dbReference type="InterPro" id="IPR000835">
    <property type="entry name" value="HTH_MarR-typ"/>
</dbReference>
<dbReference type="PRINTS" id="PR00598">
    <property type="entry name" value="HTHMARR"/>
</dbReference>
<dbReference type="InterPro" id="IPR036388">
    <property type="entry name" value="WH-like_DNA-bd_sf"/>
</dbReference>
<keyword evidence="3" id="KW-0804">Transcription</keyword>